<reference evidence="3 4" key="1">
    <citation type="submission" date="2024-01" db="EMBL/GenBank/DDBJ databases">
        <title>Comparative genomics of Cryptococcus and Kwoniella reveals pathogenesis evolution and contrasting modes of karyotype evolution via chromosome fusion or intercentromeric recombination.</title>
        <authorList>
            <person name="Coelho M.A."/>
            <person name="David-Palma M."/>
            <person name="Shea T."/>
            <person name="Bowers K."/>
            <person name="McGinley-Smith S."/>
            <person name="Mohammad A.W."/>
            <person name="Gnirke A."/>
            <person name="Yurkov A.M."/>
            <person name="Nowrousian M."/>
            <person name="Sun S."/>
            <person name="Cuomo C.A."/>
            <person name="Heitman J."/>
        </authorList>
    </citation>
    <scope>NUCLEOTIDE SEQUENCE [LARGE SCALE GENOMIC DNA]</scope>
    <source>
        <strain evidence="3 4">CBS 6074</strain>
    </source>
</reference>
<evidence type="ECO:0000313" key="3">
    <source>
        <dbReference type="EMBL" id="WWC85631.1"/>
    </source>
</evidence>
<name>A0AAX4JJR1_9TREE</name>
<evidence type="ECO:0000256" key="2">
    <source>
        <dbReference type="SAM" id="Phobius"/>
    </source>
</evidence>
<keyword evidence="4" id="KW-1185">Reference proteome</keyword>
<keyword evidence="2" id="KW-0812">Transmembrane</keyword>
<sequence>MATIVDDSNSNLFWSGTSWKTEHSDDPLTGKYFNSGLYGIQLDNGAIQYFSGYSSEGQFQATLFATKELIKGKHTLKISNENQNNQDTYPDYVWFDIDSIAVTGTLINAVSSEANISSSSSSSSSILPSSDTSTSTDSDVVNGQYSATISSPSIVSTSSEIPNTTVQPLTTTTPPNSPPLLSSSAIQPSSAAEDGNKSHDRRQVDRCWNCHMFTSSSLQSTLSRDTNANILMNVLLKHRVITLAISIPVIVVSSGVIIVFLGLFYLKRRKRKYEQRYQGRYHSYMVEPQSSWR</sequence>
<evidence type="ECO:0000313" key="4">
    <source>
        <dbReference type="Proteomes" id="UP001355207"/>
    </source>
</evidence>
<dbReference type="GeneID" id="91091169"/>
<proteinExistence type="predicted"/>
<dbReference type="EMBL" id="CP144098">
    <property type="protein sequence ID" value="WWC85631.1"/>
    <property type="molecule type" value="Genomic_DNA"/>
</dbReference>
<keyword evidence="2" id="KW-1133">Transmembrane helix</keyword>
<feature type="transmembrane region" description="Helical" evidence="2">
    <location>
        <begin position="240"/>
        <end position="266"/>
    </location>
</feature>
<dbReference type="Gene3D" id="2.60.120.260">
    <property type="entry name" value="Galactose-binding domain-like"/>
    <property type="match status" value="1"/>
</dbReference>
<dbReference type="RefSeq" id="XP_066072394.1">
    <property type="nucleotide sequence ID" value="XM_066216297.1"/>
</dbReference>
<organism evidence="3 4">
    <name type="scientific">Kwoniella dendrophila CBS 6074</name>
    <dbReference type="NCBI Taxonomy" id="1295534"/>
    <lineage>
        <taxon>Eukaryota</taxon>
        <taxon>Fungi</taxon>
        <taxon>Dikarya</taxon>
        <taxon>Basidiomycota</taxon>
        <taxon>Agaricomycotina</taxon>
        <taxon>Tremellomycetes</taxon>
        <taxon>Tremellales</taxon>
        <taxon>Cryptococcaceae</taxon>
        <taxon>Kwoniella</taxon>
    </lineage>
</organism>
<feature type="region of interest" description="Disordered" evidence="1">
    <location>
        <begin position="116"/>
        <end position="139"/>
    </location>
</feature>
<evidence type="ECO:0000256" key="1">
    <source>
        <dbReference type="SAM" id="MobiDB-lite"/>
    </source>
</evidence>
<dbReference type="AlphaFoldDB" id="A0AAX4JJR1"/>
<protein>
    <submittedName>
        <fullName evidence="3">Uncharacterized protein</fullName>
    </submittedName>
</protein>
<gene>
    <name evidence="3" type="ORF">L201_000497</name>
</gene>
<feature type="compositionally biased region" description="Low complexity" evidence="1">
    <location>
        <begin position="153"/>
        <end position="184"/>
    </location>
</feature>
<feature type="region of interest" description="Disordered" evidence="1">
    <location>
        <begin position="153"/>
        <end position="200"/>
    </location>
</feature>
<keyword evidence="2" id="KW-0472">Membrane</keyword>
<dbReference type="Proteomes" id="UP001355207">
    <property type="component" value="Chromosome 1"/>
</dbReference>
<accession>A0AAX4JJR1</accession>